<dbReference type="EMBL" id="CP021983">
    <property type="protein sequence ID" value="ASC71627.1"/>
    <property type="molecule type" value="Genomic_DNA"/>
</dbReference>
<dbReference type="KEGG" id="hhg:XM38_025800"/>
<proteinExistence type="predicted"/>
<accession>A0A1Z3HNA6</accession>
<evidence type="ECO:0000313" key="1">
    <source>
        <dbReference type="EMBL" id="ASC71627.1"/>
    </source>
</evidence>
<protein>
    <submittedName>
        <fullName evidence="1">Uncharacterized protein</fullName>
    </submittedName>
</protein>
<gene>
    <name evidence="1" type="ORF">XM38_025800</name>
</gene>
<keyword evidence="2" id="KW-1185">Reference proteome</keyword>
<dbReference type="Proteomes" id="UP000191901">
    <property type="component" value="Chromosome"/>
</dbReference>
<evidence type="ECO:0000313" key="2">
    <source>
        <dbReference type="Proteomes" id="UP000191901"/>
    </source>
</evidence>
<sequence length="61" mass="6714">MRFSSVFTSSTRTVDHLAHLDNGLGIFDEVVRQLGDMNQAILMDADIHEGAEVSDVGNHPF</sequence>
<dbReference type="AlphaFoldDB" id="A0A1Z3HNA6"/>
<reference evidence="1 2" key="1">
    <citation type="journal article" date="2016" name="Biochim. Biophys. Acta">
        <title>Characterization of red-shifted phycobilisomes isolated from the chlorophyll f-containing cyanobacterium Halomicronema hongdechloris.</title>
        <authorList>
            <person name="Li Y."/>
            <person name="Lin Y."/>
            <person name="Garvey C.J."/>
            <person name="Birch D."/>
            <person name="Corkery R.W."/>
            <person name="Loughlin P.C."/>
            <person name="Scheer H."/>
            <person name="Willows R.D."/>
            <person name="Chen M."/>
        </authorList>
    </citation>
    <scope>NUCLEOTIDE SEQUENCE [LARGE SCALE GENOMIC DNA]</scope>
    <source>
        <strain evidence="1 2">C2206</strain>
    </source>
</reference>
<organism evidence="1 2">
    <name type="scientific">Halomicronema hongdechloris C2206</name>
    <dbReference type="NCBI Taxonomy" id="1641165"/>
    <lineage>
        <taxon>Bacteria</taxon>
        <taxon>Bacillati</taxon>
        <taxon>Cyanobacteriota</taxon>
        <taxon>Cyanophyceae</taxon>
        <taxon>Nodosilineales</taxon>
        <taxon>Nodosilineaceae</taxon>
        <taxon>Halomicronema</taxon>
    </lineage>
</organism>
<name>A0A1Z3HNA6_9CYAN</name>